<keyword evidence="2" id="KW-1185">Reference proteome</keyword>
<evidence type="ECO:0000313" key="1">
    <source>
        <dbReference type="EMBL" id="MFH4983597.1"/>
    </source>
</evidence>
<accession>A0ABD6F283</accession>
<evidence type="ECO:0000313" key="2">
    <source>
        <dbReference type="Proteomes" id="UP001608902"/>
    </source>
</evidence>
<dbReference type="AlphaFoldDB" id="A0ABD6F283"/>
<dbReference type="Proteomes" id="UP001608902">
    <property type="component" value="Unassembled WGS sequence"/>
</dbReference>
<name>A0ABD6F283_9BILA</name>
<sequence>MISLCQNLSSEASNAQHFETHLVYVKEGKTIKDTDEEDIVTGVGVFGKIGLSSLPLRQIESYVQSLNIYGNGFFLLFKKLCEHSFVSSAKFYSSQSSVVDLLNSGGIRNTLF</sequence>
<proteinExistence type="predicted"/>
<dbReference type="EMBL" id="JBGFUD010012966">
    <property type="protein sequence ID" value="MFH4983597.1"/>
    <property type="molecule type" value="Genomic_DNA"/>
</dbReference>
<reference evidence="1 2" key="1">
    <citation type="submission" date="2024-08" db="EMBL/GenBank/DDBJ databases">
        <title>Gnathostoma spinigerum genome.</title>
        <authorList>
            <person name="Gonzalez-Bertolin B."/>
            <person name="Monzon S."/>
            <person name="Zaballos A."/>
            <person name="Jimenez P."/>
            <person name="Dekumyoy P."/>
            <person name="Varona S."/>
            <person name="Cuesta I."/>
            <person name="Sumanam S."/>
            <person name="Adisakwattana P."/>
            <person name="Gasser R.B."/>
            <person name="Hernandez-Gonzalez A."/>
            <person name="Young N.D."/>
            <person name="Perteguer M.J."/>
        </authorList>
    </citation>
    <scope>NUCLEOTIDE SEQUENCE [LARGE SCALE GENOMIC DNA]</scope>
    <source>
        <strain evidence="1">AL3</strain>
        <tissue evidence="1">Liver</tissue>
    </source>
</reference>
<gene>
    <name evidence="1" type="ORF">AB6A40_010306</name>
</gene>
<protein>
    <submittedName>
        <fullName evidence="1">Uncharacterized protein</fullName>
    </submittedName>
</protein>
<comment type="caution">
    <text evidence="1">The sequence shown here is derived from an EMBL/GenBank/DDBJ whole genome shotgun (WGS) entry which is preliminary data.</text>
</comment>
<organism evidence="1 2">
    <name type="scientific">Gnathostoma spinigerum</name>
    <dbReference type="NCBI Taxonomy" id="75299"/>
    <lineage>
        <taxon>Eukaryota</taxon>
        <taxon>Metazoa</taxon>
        <taxon>Ecdysozoa</taxon>
        <taxon>Nematoda</taxon>
        <taxon>Chromadorea</taxon>
        <taxon>Rhabditida</taxon>
        <taxon>Spirurina</taxon>
        <taxon>Gnathostomatomorpha</taxon>
        <taxon>Gnathostomatoidea</taxon>
        <taxon>Gnathostomatidae</taxon>
        <taxon>Gnathostoma</taxon>
    </lineage>
</organism>